<dbReference type="SMART" id="SM00642">
    <property type="entry name" value="Aamy"/>
    <property type="match status" value="1"/>
</dbReference>
<dbReference type="InterPro" id="IPR013780">
    <property type="entry name" value="Glyco_hydro_b"/>
</dbReference>
<protein>
    <submittedName>
        <fullName evidence="4">Alpha-amylase</fullName>
    </submittedName>
</protein>
<evidence type="ECO:0000313" key="5">
    <source>
        <dbReference type="Proteomes" id="UP000019681"/>
    </source>
</evidence>
<dbReference type="RefSeq" id="WP_035380913.1">
    <property type="nucleotide sequence ID" value="NZ_AZQP01000039.1"/>
</dbReference>
<evidence type="ECO:0000256" key="1">
    <source>
        <dbReference type="ARBA" id="ARBA00022801"/>
    </source>
</evidence>
<keyword evidence="5" id="KW-1185">Reference proteome</keyword>
<dbReference type="AlphaFoldDB" id="A0A017RSM8"/>
<keyword evidence="2" id="KW-0326">Glycosidase</keyword>
<dbReference type="SUPFAM" id="SSF51445">
    <property type="entry name" value="(Trans)glycosidases"/>
    <property type="match status" value="1"/>
</dbReference>
<dbReference type="OrthoDB" id="9805159at2"/>
<dbReference type="Proteomes" id="UP000019681">
    <property type="component" value="Unassembled WGS sequence"/>
</dbReference>
<gene>
    <name evidence="4" type="ORF">Q428_11565</name>
</gene>
<name>A0A017RSM8_9CLOT</name>
<proteinExistence type="predicted"/>
<dbReference type="SUPFAM" id="SSF81296">
    <property type="entry name" value="E set domains"/>
    <property type="match status" value="1"/>
</dbReference>
<evidence type="ECO:0000256" key="2">
    <source>
        <dbReference type="ARBA" id="ARBA00023295"/>
    </source>
</evidence>
<feature type="domain" description="Glycosyl hydrolase family 13 catalytic" evidence="3">
    <location>
        <begin position="145"/>
        <end position="536"/>
    </location>
</feature>
<dbReference type="Gene3D" id="2.60.40.10">
    <property type="entry name" value="Immunoglobulins"/>
    <property type="match status" value="1"/>
</dbReference>
<dbReference type="GO" id="GO:0005975">
    <property type="term" value="P:carbohydrate metabolic process"/>
    <property type="evidence" value="ECO:0007669"/>
    <property type="project" value="InterPro"/>
</dbReference>
<dbReference type="CDD" id="cd11338">
    <property type="entry name" value="AmyAc_CMD"/>
    <property type="match status" value="1"/>
</dbReference>
<dbReference type="EMBL" id="AZQP01000039">
    <property type="protein sequence ID" value="EYE87773.1"/>
    <property type="molecule type" value="Genomic_DNA"/>
</dbReference>
<dbReference type="InterPro" id="IPR014756">
    <property type="entry name" value="Ig_E-set"/>
</dbReference>
<dbReference type="InterPro" id="IPR045857">
    <property type="entry name" value="O16G_dom_2"/>
</dbReference>
<dbReference type="InterPro" id="IPR006047">
    <property type="entry name" value="GH13_cat_dom"/>
</dbReference>
<keyword evidence="1" id="KW-0378">Hydrolase</keyword>
<dbReference type="InterPro" id="IPR013783">
    <property type="entry name" value="Ig-like_fold"/>
</dbReference>
<dbReference type="Gene3D" id="2.60.40.1180">
    <property type="entry name" value="Golgi alpha-mannosidase II"/>
    <property type="match status" value="1"/>
</dbReference>
<dbReference type="PANTHER" id="PTHR10357">
    <property type="entry name" value="ALPHA-AMYLASE FAMILY MEMBER"/>
    <property type="match status" value="1"/>
</dbReference>
<dbReference type="Gene3D" id="3.90.400.10">
    <property type="entry name" value="Oligo-1,6-glucosidase, Domain 2"/>
    <property type="match status" value="1"/>
</dbReference>
<dbReference type="Gene3D" id="3.20.20.80">
    <property type="entry name" value="Glycosidases"/>
    <property type="match status" value="1"/>
</dbReference>
<organism evidence="4 5">
    <name type="scientific">Fervidicella metallireducens AeB</name>
    <dbReference type="NCBI Taxonomy" id="1403537"/>
    <lineage>
        <taxon>Bacteria</taxon>
        <taxon>Bacillati</taxon>
        <taxon>Bacillota</taxon>
        <taxon>Clostridia</taxon>
        <taxon>Eubacteriales</taxon>
        <taxon>Clostridiaceae</taxon>
        <taxon>Fervidicella</taxon>
    </lineage>
</organism>
<dbReference type="InterPro" id="IPR017853">
    <property type="entry name" value="GH"/>
</dbReference>
<sequence>MDEFYVFHNSQDIYYRNPFGAVKCGSKVFIRIEAEGCSEATLVISDINENLVAIPMDFSKGKEFIKGENPSTVKEFCVELNLKEIGIYNYYFILKKNTSYFYYGNNKDKLGGVGELYPSNPKAYQITVYKDFKVPEWYKEGIMYQIFPDSFYRGEPSSGTLFNKKNALIYSNWFDEPIYIRDEKGEVIRWAFYGGNLKGIILKLPYLKSLGVSILYLNPVFESSSVHRYNTGDYLKIDSILGDDDDFKELCKVALDNGIRIILDGVFNHTGDDSIYFNKYLNYDNVGAYQGHESVYFKWYNFNNFPDEYDCWWGIKSLPSVNELEPSYMDFILYSDKSVIKKWMKLGVSGWRLDVADELPDEFIEALNKKIKELKSDGVIIGEIWEDASNKVSYNVKRRYLLGNELDSVMNYPFREGVIDFFTGKIDSFMFRRKMMSLYENYPKESFYSNMNLLGSHDTERIFTILYNYTCNKEVAIGLLKLASLLQMCFPGVPCIYYGDEAALEGGKDPHNRKAFPWGKENLNLLEWYKAITSLRNRFLVFKRGDFQFIDLHEDIICFERKYLDEKVIVLLNRNVTESVDIEFKPCFKGLREIEDILFNNKNFIINDGYIKLSIKLTGNDIKIDKIN</sequence>
<dbReference type="PANTHER" id="PTHR10357:SF210">
    <property type="entry name" value="MALTODEXTRIN GLUCOSIDASE"/>
    <property type="match status" value="1"/>
</dbReference>
<dbReference type="SUPFAM" id="SSF51011">
    <property type="entry name" value="Glycosyl hydrolase domain"/>
    <property type="match status" value="1"/>
</dbReference>
<dbReference type="GO" id="GO:0016798">
    <property type="term" value="F:hydrolase activity, acting on glycosyl bonds"/>
    <property type="evidence" value="ECO:0007669"/>
    <property type="project" value="UniProtKB-KW"/>
</dbReference>
<reference evidence="4 5" key="1">
    <citation type="journal article" date="2014" name="Genome Announc.">
        <title>Draft Genome Sequence of Fervidicella metallireducens Strain AeBT, an Iron-Reducing Thermoanaerobe from the Great Artesian Basin.</title>
        <authorList>
            <person name="Patel B.K."/>
        </authorList>
    </citation>
    <scope>NUCLEOTIDE SEQUENCE [LARGE SCALE GENOMIC DNA]</scope>
    <source>
        <strain evidence="4 5">AeB</strain>
    </source>
</reference>
<dbReference type="Pfam" id="PF00128">
    <property type="entry name" value="Alpha-amylase"/>
    <property type="match status" value="1"/>
</dbReference>
<evidence type="ECO:0000313" key="4">
    <source>
        <dbReference type="EMBL" id="EYE87773.1"/>
    </source>
</evidence>
<accession>A0A017RSM8</accession>
<comment type="caution">
    <text evidence="4">The sequence shown here is derived from an EMBL/GenBank/DDBJ whole genome shotgun (WGS) entry which is preliminary data.</text>
</comment>
<dbReference type="STRING" id="1403537.Q428_11565"/>
<evidence type="ECO:0000259" key="3">
    <source>
        <dbReference type="SMART" id="SM00642"/>
    </source>
</evidence>